<feature type="transmembrane region" description="Helical" evidence="7">
    <location>
        <begin position="205"/>
        <end position="226"/>
    </location>
</feature>
<evidence type="ECO:0000313" key="9">
    <source>
        <dbReference type="Proteomes" id="UP001321047"/>
    </source>
</evidence>
<evidence type="ECO:0000256" key="1">
    <source>
        <dbReference type="ARBA" id="ARBA00004651"/>
    </source>
</evidence>
<dbReference type="Gene3D" id="1.20.1630.10">
    <property type="entry name" value="Formate dehydrogenase/DMSO reductase domain"/>
    <property type="match status" value="1"/>
</dbReference>
<protein>
    <submittedName>
        <fullName evidence="8">Dehydrogenase</fullName>
    </submittedName>
</protein>
<dbReference type="RefSeq" id="WP_254808267.1">
    <property type="nucleotide sequence ID" value="NZ_JAOPJZ010000007.1"/>
</dbReference>
<feature type="transmembrane region" description="Helical" evidence="7">
    <location>
        <begin position="109"/>
        <end position="130"/>
    </location>
</feature>
<comment type="similarity">
    <text evidence="2">Belongs to the NrfD family.</text>
</comment>
<keyword evidence="3" id="KW-1003">Cell membrane</keyword>
<evidence type="ECO:0000256" key="3">
    <source>
        <dbReference type="ARBA" id="ARBA00022475"/>
    </source>
</evidence>
<dbReference type="GO" id="GO:0005886">
    <property type="term" value="C:plasma membrane"/>
    <property type="evidence" value="ECO:0007669"/>
    <property type="project" value="UniProtKB-SubCell"/>
</dbReference>
<dbReference type="GeneID" id="73532017"/>
<dbReference type="InterPro" id="IPR052049">
    <property type="entry name" value="Electron_transfer_protein"/>
</dbReference>
<dbReference type="PANTHER" id="PTHR34856">
    <property type="entry name" value="PROTEIN NRFD"/>
    <property type="match status" value="1"/>
</dbReference>
<feature type="transmembrane region" description="Helical" evidence="7">
    <location>
        <begin position="69"/>
        <end position="89"/>
    </location>
</feature>
<keyword evidence="6 7" id="KW-0472">Membrane</keyword>
<dbReference type="PANTHER" id="PTHR34856:SF2">
    <property type="entry name" value="PROTEIN NRFD"/>
    <property type="match status" value="1"/>
</dbReference>
<accession>A0AAP3E749</accession>
<feature type="transmembrane region" description="Helical" evidence="7">
    <location>
        <begin position="281"/>
        <end position="308"/>
    </location>
</feature>
<evidence type="ECO:0000256" key="2">
    <source>
        <dbReference type="ARBA" id="ARBA00008929"/>
    </source>
</evidence>
<dbReference type="AlphaFoldDB" id="A0AAP3E749"/>
<evidence type="ECO:0000313" key="8">
    <source>
        <dbReference type="EMBL" id="MCU4752517.1"/>
    </source>
</evidence>
<organism evidence="8 9">
    <name type="scientific">Natronosalvus hydrolyticus</name>
    <dbReference type="NCBI Taxonomy" id="2979988"/>
    <lineage>
        <taxon>Archaea</taxon>
        <taxon>Methanobacteriati</taxon>
        <taxon>Methanobacteriota</taxon>
        <taxon>Stenosarchaea group</taxon>
        <taxon>Halobacteria</taxon>
        <taxon>Halobacteriales</taxon>
        <taxon>Natrialbaceae</taxon>
        <taxon>Natronosalvus</taxon>
    </lineage>
</organism>
<comment type="caution">
    <text evidence="8">The sequence shown here is derived from an EMBL/GenBank/DDBJ whole genome shotgun (WGS) entry which is preliminary data.</text>
</comment>
<evidence type="ECO:0000256" key="7">
    <source>
        <dbReference type="SAM" id="Phobius"/>
    </source>
</evidence>
<name>A0AAP3E749_9EURY</name>
<evidence type="ECO:0000256" key="6">
    <source>
        <dbReference type="ARBA" id="ARBA00023136"/>
    </source>
</evidence>
<sequence length="356" mass="37797">MTFTVTALEVFVEFRWLSADYWDLSIPVYLYLAVVAGGAYLTGASAWFLRRWRGSDSNGLETEILRWGFLVSVLSAGGAGLAVLSHLAVYYRAILFPVYLTNYDSWITIGTWILVMLSVLAIVCLVLQLFGEAAAEGDGASRWPRWFVAKLGLLDVVDRFVDRIRPPTAGLALLHVVGSLFALATIYTGFELAIVETVPLWNQPVLVPLLFLTSGVAAGIGSTLAVTMVFEREITPMFGGYAAVGGVLSGVSLLIAGYGWTQLAANNTPAAAASYSSLTDGLLAFGVWVVALGFALALLAGVFLGLAAATGRLTASVERIGGPVLIGSFGLLFVSSLLLRVLLLLAAEQDPVVVVV</sequence>
<reference evidence="8 9" key="1">
    <citation type="submission" date="2022-09" db="EMBL/GenBank/DDBJ databases">
        <title>Enrichment on poylsaccharides allowed isolation of novel metabolic and taxonomic groups of Haloarchaea.</title>
        <authorList>
            <person name="Sorokin D.Y."/>
            <person name="Elcheninov A.G."/>
            <person name="Khizhniak T.V."/>
            <person name="Kolganova T.V."/>
            <person name="Kublanov I.V."/>
        </authorList>
    </citation>
    <scope>NUCLEOTIDE SEQUENCE [LARGE SCALE GENOMIC DNA]</scope>
    <source>
        <strain evidence="8 9">AArc-curdl1</strain>
    </source>
</reference>
<dbReference type="InterPro" id="IPR005614">
    <property type="entry name" value="NrfD-like"/>
</dbReference>
<keyword evidence="4 7" id="KW-0812">Transmembrane</keyword>
<proteinExistence type="inferred from homology"/>
<comment type="subcellular location">
    <subcellularLocation>
        <location evidence="1">Cell membrane</location>
        <topology evidence="1">Multi-pass membrane protein</topology>
    </subcellularLocation>
</comment>
<dbReference type="Proteomes" id="UP001321047">
    <property type="component" value="Unassembled WGS sequence"/>
</dbReference>
<evidence type="ECO:0000256" key="4">
    <source>
        <dbReference type="ARBA" id="ARBA00022692"/>
    </source>
</evidence>
<keyword evidence="9" id="KW-1185">Reference proteome</keyword>
<dbReference type="EMBL" id="JAOPJZ010000007">
    <property type="protein sequence ID" value="MCU4752517.1"/>
    <property type="molecule type" value="Genomic_DNA"/>
</dbReference>
<feature type="transmembrane region" description="Helical" evidence="7">
    <location>
        <begin position="320"/>
        <end position="347"/>
    </location>
</feature>
<dbReference type="Pfam" id="PF03916">
    <property type="entry name" value="NrfD"/>
    <property type="match status" value="1"/>
</dbReference>
<feature type="transmembrane region" description="Helical" evidence="7">
    <location>
        <begin position="169"/>
        <end position="190"/>
    </location>
</feature>
<feature type="transmembrane region" description="Helical" evidence="7">
    <location>
        <begin position="238"/>
        <end position="261"/>
    </location>
</feature>
<keyword evidence="5 7" id="KW-1133">Transmembrane helix</keyword>
<feature type="transmembrane region" description="Helical" evidence="7">
    <location>
        <begin position="28"/>
        <end position="49"/>
    </location>
</feature>
<evidence type="ECO:0000256" key="5">
    <source>
        <dbReference type="ARBA" id="ARBA00022989"/>
    </source>
</evidence>
<gene>
    <name evidence="8" type="ORF">OB919_11035</name>
</gene>